<comment type="similarity">
    <text evidence="2 11">Belongs to the mitochondrial carrier (TC 2.A.29) family.</text>
</comment>
<dbReference type="Gene3D" id="1.50.40.10">
    <property type="entry name" value="Mitochondrial carrier domain"/>
    <property type="match status" value="1"/>
</dbReference>
<evidence type="ECO:0000256" key="11">
    <source>
        <dbReference type="RuleBase" id="RU000488"/>
    </source>
</evidence>
<evidence type="ECO:0000256" key="1">
    <source>
        <dbReference type="ARBA" id="ARBA00004448"/>
    </source>
</evidence>
<feature type="repeat" description="Solcar" evidence="10">
    <location>
        <begin position="20"/>
        <end position="100"/>
    </location>
</feature>
<protein>
    <recommendedName>
        <fullName evidence="14">Solute carrier family 25 member 51</fullName>
    </recommendedName>
</protein>
<dbReference type="InterPro" id="IPR018108">
    <property type="entry name" value="MCP_transmembrane"/>
</dbReference>
<organism evidence="12 13">
    <name type="scientific">Hypothenemus hampei</name>
    <name type="common">Coffee berry borer</name>
    <dbReference type="NCBI Taxonomy" id="57062"/>
    <lineage>
        <taxon>Eukaryota</taxon>
        <taxon>Metazoa</taxon>
        <taxon>Ecdysozoa</taxon>
        <taxon>Arthropoda</taxon>
        <taxon>Hexapoda</taxon>
        <taxon>Insecta</taxon>
        <taxon>Pterygota</taxon>
        <taxon>Neoptera</taxon>
        <taxon>Endopterygota</taxon>
        <taxon>Coleoptera</taxon>
        <taxon>Polyphaga</taxon>
        <taxon>Cucujiformia</taxon>
        <taxon>Curculionidae</taxon>
        <taxon>Scolytinae</taxon>
        <taxon>Hypothenemus</taxon>
    </lineage>
</organism>
<keyword evidence="7" id="KW-1133">Transmembrane helix</keyword>
<feature type="repeat" description="Solcar" evidence="10">
    <location>
        <begin position="107"/>
        <end position="191"/>
    </location>
</feature>
<dbReference type="Proteomes" id="UP001566132">
    <property type="component" value="Unassembled WGS sequence"/>
</dbReference>
<evidence type="ECO:0000256" key="6">
    <source>
        <dbReference type="ARBA" id="ARBA00022792"/>
    </source>
</evidence>
<proteinExistence type="inferred from homology"/>
<keyword evidence="5" id="KW-0677">Repeat</keyword>
<keyword evidence="6" id="KW-0999">Mitochondrion inner membrane</keyword>
<sequence length="289" mass="33014">MPHNPKKMNSLISSYIGAATFNWQEFVCGWTAAVINVSVTYPINKLIFRQMLHGIKANHAFDQLKHEGMYFLYRGMLPPLCQKSVSLSLMFGVYEEVRQPLVKIEVDPYSAKITGGLVSGTCESILTPFERIQTLLANSKYHDELKNTMHSFRVLRPYGIREYYRGFLPVLLRNGPSNACFFMLREELQDSINNIDSEMLKTSAEFIGGALIGVTLSTIFYPLNVVKVAMQNKIGGEFESPWRVLLRVYHERGGKIQYIYHGVQMNCTRAFVSWGVMNAAYEHIKDIVY</sequence>
<dbReference type="InterPro" id="IPR023395">
    <property type="entry name" value="MCP_dom_sf"/>
</dbReference>
<dbReference type="InterPro" id="IPR052465">
    <property type="entry name" value="Mito_NAD+_Carrier"/>
</dbReference>
<comment type="subcellular location">
    <subcellularLocation>
        <location evidence="1">Mitochondrion inner membrane</location>
        <topology evidence="1">Multi-pass membrane protein</topology>
    </subcellularLocation>
</comment>
<reference evidence="12 13" key="1">
    <citation type="submission" date="2024-05" db="EMBL/GenBank/DDBJ databases">
        <title>Genetic variation in Jamaican populations of the coffee berry borer (Hypothenemus hampei).</title>
        <authorList>
            <person name="Errbii M."/>
            <person name="Myrie A."/>
        </authorList>
    </citation>
    <scope>NUCLEOTIDE SEQUENCE [LARGE SCALE GENOMIC DNA]</scope>
    <source>
        <strain evidence="12">JA-Hopewell-2020-01-JO</strain>
        <tissue evidence="12">Whole body</tissue>
    </source>
</reference>
<evidence type="ECO:0000313" key="13">
    <source>
        <dbReference type="Proteomes" id="UP001566132"/>
    </source>
</evidence>
<evidence type="ECO:0000256" key="3">
    <source>
        <dbReference type="ARBA" id="ARBA00022448"/>
    </source>
</evidence>
<keyword evidence="4 10" id="KW-0812">Transmembrane</keyword>
<comment type="caution">
    <text evidence="12">The sequence shown here is derived from an EMBL/GenBank/DDBJ whole genome shotgun (WGS) entry which is preliminary data.</text>
</comment>
<dbReference type="PANTHER" id="PTHR46131:SF1">
    <property type="entry name" value="SD08549P"/>
    <property type="match status" value="1"/>
</dbReference>
<evidence type="ECO:0000256" key="8">
    <source>
        <dbReference type="ARBA" id="ARBA00023128"/>
    </source>
</evidence>
<dbReference type="SUPFAM" id="SSF103506">
    <property type="entry name" value="Mitochondrial carrier"/>
    <property type="match status" value="1"/>
</dbReference>
<dbReference type="PROSITE" id="PS50920">
    <property type="entry name" value="SOLCAR"/>
    <property type="match status" value="2"/>
</dbReference>
<evidence type="ECO:0008006" key="14">
    <source>
        <dbReference type="Google" id="ProtNLM"/>
    </source>
</evidence>
<evidence type="ECO:0000256" key="2">
    <source>
        <dbReference type="ARBA" id="ARBA00006375"/>
    </source>
</evidence>
<gene>
    <name evidence="12" type="ORF">ABEB36_006339</name>
</gene>
<evidence type="ECO:0000256" key="7">
    <source>
        <dbReference type="ARBA" id="ARBA00022989"/>
    </source>
</evidence>
<dbReference type="PANTHER" id="PTHR46131">
    <property type="entry name" value="SD08549P"/>
    <property type="match status" value="1"/>
</dbReference>
<keyword evidence="13" id="KW-1185">Reference proteome</keyword>
<dbReference type="EMBL" id="JBDJPC010000005">
    <property type="protein sequence ID" value="KAL1500920.1"/>
    <property type="molecule type" value="Genomic_DNA"/>
</dbReference>
<evidence type="ECO:0000256" key="5">
    <source>
        <dbReference type="ARBA" id="ARBA00022737"/>
    </source>
</evidence>
<name>A0ABD1EQ74_HYPHA</name>
<evidence type="ECO:0000256" key="10">
    <source>
        <dbReference type="PROSITE-ProRule" id="PRU00282"/>
    </source>
</evidence>
<evidence type="ECO:0000256" key="4">
    <source>
        <dbReference type="ARBA" id="ARBA00022692"/>
    </source>
</evidence>
<keyword evidence="3 11" id="KW-0813">Transport</keyword>
<evidence type="ECO:0000256" key="9">
    <source>
        <dbReference type="ARBA" id="ARBA00023136"/>
    </source>
</evidence>
<keyword evidence="9 10" id="KW-0472">Membrane</keyword>
<accession>A0ABD1EQ74</accession>
<dbReference type="GO" id="GO:0005743">
    <property type="term" value="C:mitochondrial inner membrane"/>
    <property type="evidence" value="ECO:0007669"/>
    <property type="project" value="UniProtKB-SubCell"/>
</dbReference>
<dbReference type="Pfam" id="PF00153">
    <property type="entry name" value="Mito_carr"/>
    <property type="match status" value="3"/>
</dbReference>
<keyword evidence="8" id="KW-0496">Mitochondrion</keyword>
<evidence type="ECO:0000313" key="12">
    <source>
        <dbReference type="EMBL" id="KAL1500920.1"/>
    </source>
</evidence>
<dbReference type="AlphaFoldDB" id="A0ABD1EQ74"/>